<name>H5TK03_GORO1</name>
<dbReference type="Pfam" id="PF06912">
    <property type="entry name" value="DUF1275"/>
    <property type="match status" value="1"/>
</dbReference>
<feature type="transmembrane region" description="Helical" evidence="1">
    <location>
        <begin position="134"/>
        <end position="153"/>
    </location>
</feature>
<evidence type="ECO:0008006" key="4">
    <source>
        <dbReference type="Google" id="ProtNLM"/>
    </source>
</evidence>
<accession>H5TK03</accession>
<gene>
    <name evidence="2" type="ORF">GOOTI_082_00410</name>
</gene>
<dbReference type="RefSeq" id="WP_007238055.1">
    <property type="nucleotide sequence ID" value="NZ_BAFB01000082.1"/>
</dbReference>
<evidence type="ECO:0000313" key="2">
    <source>
        <dbReference type="EMBL" id="GAB33811.1"/>
    </source>
</evidence>
<keyword evidence="1" id="KW-0472">Membrane</keyword>
<feature type="transmembrane region" description="Helical" evidence="1">
    <location>
        <begin position="94"/>
        <end position="122"/>
    </location>
</feature>
<proteinExistence type="predicted"/>
<feature type="transmembrane region" description="Helical" evidence="1">
    <location>
        <begin position="201"/>
        <end position="218"/>
    </location>
</feature>
<dbReference type="InterPro" id="IPR010699">
    <property type="entry name" value="DUF1275"/>
</dbReference>
<reference evidence="2" key="1">
    <citation type="submission" date="2012-02" db="EMBL/GenBank/DDBJ databases">
        <title>Whole genome shotgun sequence of Gordonia otitidis NBRC 100426.</title>
        <authorList>
            <person name="Yoshida I."/>
            <person name="Hosoyama A."/>
            <person name="Tsuchikane K."/>
            <person name="Katsumata H."/>
            <person name="Yamazaki S."/>
            <person name="Fujita N."/>
        </authorList>
    </citation>
    <scope>NUCLEOTIDE SEQUENCE [LARGE SCALE GENOMIC DNA]</scope>
    <source>
        <strain evidence="2">NBRC 100426</strain>
    </source>
</reference>
<organism evidence="2 3">
    <name type="scientific">Gordonia otitidis (strain DSM 44809 / CCUG 52243 / JCM 12355 / NBRC 100426 / IFM 10032)</name>
    <dbReference type="NCBI Taxonomy" id="1108044"/>
    <lineage>
        <taxon>Bacteria</taxon>
        <taxon>Bacillati</taxon>
        <taxon>Actinomycetota</taxon>
        <taxon>Actinomycetes</taxon>
        <taxon>Mycobacteriales</taxon>
        <taxon>Gordoniaceae</taxon>
        <taxon>Gordonia</taxon>
    </lineage>
</organism>
<protein>
    <recommendedName>
        <fullName evidence="4">DUF1275 domain-containing protein</fullName>
    </recommendedName>
</protein>
<evidence type="ECO:0000313" key="3">
    <source>
        <dbReference type="Proteomes" id="UP000005038"/>
    </source>
</evidence>
<dbReference type="AlphaFoldDB" id="H5TK03"/>
<dbReference type="STRING" id="1108044.GOOTI_082_00410"/>
<dbReference type="Proteomes" id="UP000005038">
    <property type="component" value="Unassembled WGS sequence"/>
</dbReference>
<dbReference type="EMBL" id="BAFB01000082">
    <property type="protein sequence ID" value="GAB33811.1"/>
    <property type="molecule type" value="Genomic_DNA"/>
</dbReference>
<dbReference type="PANTHER" id="PTHR37314:SF4">
    <property type="entry name" value="UPF0700 TRANSMEMBRANE PROTEIN YOAK"/>
    <property type="match status" value="1"/>
</dbReference>
<keyword evidence="1" id="KW-1133">Transmembrane helix</keyword>
<keyword evidence="1" id="KW-0812">Transmembrane</keyword>
<dbReference type="OrthoDB" id="7057004at2"/>
<dbReference type="PANTHER" id="PTHR37314">
    <property type="entry name" value="SLR0142 PROTEIN"/>
    <property type="match status" value="1"/>
</dbReference>
<feature type="transmembrane region" description="Helical" evidence="1">
    <location>
        <begin position="65"/>
        <end position="82"/>
    </location>
</feature>
<evidence type="ECO:0000256" key="1">
    <source>
        <dbReference type="SAM" id="Phobius"/>
    </source>
</evidence>
<feature type="transmembrane region" description="Helical" evidence="1">
    <location>
        <begin position="173"/>
        <end position="195"/>
    </location>
</feature>
<comment type="caution">
    <text evidence="2">The sequence shown here is derived from an EMBL/GenBank/DDBJ whole genome shotgun (WGS) entry which is preliminary data.</text>
</comment>
<feature type="transmembrane region" description="Helical" evidence="1">
    <location>
        <begin position="15"/>
        <end position="34"/>
    </location>
</feature>
<keyword evidence="3" id="KW-1185">Reference proteome</keyword>
<sequence length="228" mass="23575">MAYLRSIPVLPRGEIGIASAVLMTAVAGYIDAFLYLRHQVFGFAQTGNVVFLAVGVVKGDEWAKFAWPLLAYLAGLVVAQVLRTLAPSLPSRALGAVLVFQLLVFVVLACLPVGAPAALFVIPLSFVGGLRLELFRTAGGISFVSIATTGNLMRFVSAVADLVRGRSSAQARAALATAVVVVAFLVGALCGAAIAQSVGPALWGAVILEAVSIVVFIAQTRASHQTAA</sequence>